<proteinExistence type="inferred from homology"/>
<dbReference type="PANTHER" id="PTHR43005">
    <property type="entry name" value="BLR7065 PROTEIN"/>
    <property type="match status" value="1"/>
</dbReference>
<feature type="transmembrane region" description="Helical" evidence="7">
    <location>
        <begin position="115"/>
        <end position="134"/>
    </location>
</feature>
<evidence type="ECO:0000256" key="4">
    <source>
        <dbReference type="ARBA" id="ARBA00022692"/>
    </source>
</evidence>
<evidence type="ECO:0000256" key="7">
    <source>
        <dbReference type="RuleBase" id="RU363032"/>
    </source>
</evidence>
<comment type="subcellular location">
    <subcellularLocation>
        <location evidence="1 7">Cell membrane</location>
        <topology evidence="1 7">Multi-pass membrane protein</topology>
    </subcellularLocation>
</comment>
<dbReference type="InterPro" id="IPR035906">
    <property type="entry name" value="MetI-like_sf"/>
</dbReference>
<keyword evidence="10" id="KW-1185">Reference proteome</keyword>
<feature type="domain" description="ABC transmembrane type-1" evidence="8">
    <location>
        <begin position="78"/>
        <end position="290"/>
    </location>
</feature>
<comment type="similarity">
    <text evidence="7">Belongs to the binding-protein-dependent transport system permease family.</text>
</comment>
<keyword evidence="3" id="KW-1003">Cell membrane</keyword>
<keyword evidence="6 7" id="KW-0472">Membrane</keyword>
<feature type="transmembrane region" description="Helical" evidence="7">
    <location>
        <begin position="209"/>
        <end position="228"/>
    </location>
</feature>
<dbReference type="Pfam" id="PF00528">
    <property type="entry name" value="BPD_transp_1"/>
    <property type="match status" value="1"/>
</dbReference>
<dbReference type="InterPro" id="IPR000515">
    <property type="entry name" value="MetI-like"/>
</dbReference>
<evidence type="ECO:0000256" key="1">
    <source>
        <dbReference type="ARBA" id="ARBA00004651"/>
    </source>
</evidence>
<evidence type="ECO:0000256" key="3">
    <source>
        <dbReference type="ARBA" id="ARBA00022475"/>
    </source>
</evidence>
<name>A0AAE3A0E3_9FIRM</name>
<evidence type="ECO:0000256" key="5">
    <source>
        <dbReference type="ARBA" id="ARBA00022989"/>
    </source>
</evidence>
<dbReference type="EMBL" id="JAJEPV010000016">
    <property type="protein sequence ID" value="MCC2119542.1"/>
    <property type="molecule type" value="Genomic_DNA"/>
</dbReference>
<dbReference type="GO" id="GO:0005886">
    <property type="term" value="C:plasma membrane"/>
    <property type="evidence" value="ECO:0007669"/>
    <property type="project" value="UniProtKB-SubCell"/>
</dbReference>
<organism evidence="9 10">
    <name type="scientific">Waltera acetigignens</name>
    <dbReference type="NCBI Taxonomy" id="2981769"/>
    <lineage>
        <taxon>Bacteria</taxon>
        <taxon>Bacillati</taxon>
        <taxon>Bacillota</taxon>
        <taxon>Clostridia</taxon>
        <taxon>Lachnospirales</taxon>
        <taxon>Lachnospiraceae</taxon>
        <taxon>Waltera</taxon>
    </lineage>
</organism>
<feature type="transmembrane region" description="Helical" evidence="7">
    <location>
        <begin position="165"/>
        <end position="188"/>
    </location>
</feature>
<evidence type="ECO:0000256" key="2">
    <source>
        <dbReference type="ARBA" id="ARBA00022448"/>
    </source>
</evidence>
<dbReference type="CDD" id="cd06261">
    <property type="entry name" value="TM_PBP2"/>
    <property type="match status" value="1"/>
</dbReference>
<dbReference type="AlphaFoldDB" id="A0AAE3A0E3"/>
<dbReference type="Gene3D" id="1.10.3720.10">
    <property type="entry name" value="MetI-like"/>
    <property type="match status" value="1"/>
</dbReference>
<reference evidence="9 10" key="1">
    <citation type="submission" date="2021-10" db="EMBL/GenBank/DDBJ databases">
        <title>Anaerobic single-cell dispensing facilitates the cultivation of human gut bacteria.</title>
        <authorList>
            <person name="Afrizal A."/>
        </authorList>
    </citation>
    <scope>NUCLEOTIDE SEQUENCE [LARGE SCALE GENOMIC DNA]</scope>
    <source>
        <strain evidence="9 10">CLA-AA-H273</strain>
    </source>
</reference>
<accession>A0AAE3A0E3</accession>
<evidence type="ECO:0000256" key="6">
    <source>
        <dbReference type="ARBA" id="ARBA00023136"/>
    </source>
</evidence>
<evidence type="ECO:0000313" key="10">
    <source>
        <dbReference type="Proteomes" id="UP001197795"/>
    </source>
</evidence>
<dbReference type="GO" id="GO:0055085">
    <property type="term" value="P:transmembrane transport"/>
    <property type="evidence" value="ECO:0007669"/>
    <property type="project" value="InterPro"/>
</dbReference>
<keyword evidence="5 7" id="KW-1133">Transmembrane helix</keyword>
<keyword evidence="2 7" id="KW-0813">Transport</keyword>
<comment type="caution">
    <text evidence="9">The sequence shown here is derived from an EMBL/GenBank/DDBJ whole genome shotgun (WGS) entry which is preliminary data.</text>
</comment>
<dbReference type="SUPFAM" id="SSF161098">
    <property type="entry name" value="MetI-like"/>
    <property type="match status" value="1"/>
</dbReference>
<feature type="transmembrane region" description="Helical" evidence="7">
    <location>
        <begin position="272"/>
        <end position="294"/>
    </location>
</feature>
<evidence type="ECO:0000259" key="8">
    <source>
        <dbReference type="PROSITE" id="PS50928"/>
    </source>
</evidence>
<dbReference type="Proteomes" id="UP001197795">
    <property type="component" value="Unassembled WGS sequence"/>
</dbReference>
<keyword evidence="4 7" id="KW-0812">Transmembrane</keyword>
<protein>
    <submittedName>
        <fullName evidence="9">Sugar ABC transporter permease</fullName>
    </submittedName>
</protein>
<feature type="transmembrane region" description="Helical" evidence="7">
    <location>
        <begin position="74"/>
        <end position="103"/>
    </location>
</feature>
<dbReference type="PROSITE" id="PS50928">
    <property type="entry name" value="ABC_TM1"/>
    <property type="match status" value="1"/>
</dbReference>
<dbReference type="RefSeq" id="WP_118797250.1">
    <property type="nucleotide sequence ID" value="NZ_JAJEPV010000016.1"/>
</dbReference>
<dbReference type="PANTHER" id="PTHR43005:SF1">
    <property type="entry name" value="SPERMIDINE_PUTRESCINE TRANSPORT SYSTEM PERMEASE PROTEIN"/>
    <property type="match status" value="1"/>
</dbReference>
<gene>
    <name evidence="9" type="ORF">LKD75_08045</name>
</gene>
<evidence type="ECO:0000313" key="9">
    <source>
        <dbReference type="EMBL" id="MCC2119542.1"/>
    </source>
</evidence>
<feature type="transmembrane region" description="Helical" evidence="7">
    <location>
        <begin position="20"/>
        <end position="46"/>
    </location>
</feature>
<sequence length="298" mass="33118">MSRKTGSISIREKKRRRAGYSLIAPACLVLLVIFFVPLVYAFAISISDSDAIINNSFKFVGLKNYFSVMTNSKFLAALGHTCFFVLTTITLEFIIGFVVALLLYREVAGSRVFRLIFAVPLMVAPVVSGLQWRWLFADQYGIINALMNKLGLEAPLWFTQVSTSWVTIIVANLWLATPFVILVLLAGLGGLSEELNEAASIDGANRTQTFFHIILPQLKPTILIILVIRLTDAFRIYDLVYILTGGGPGGGTEVLSTFIYKRIFSDWKFGQGSAAAFLVMLIICVLSFLCNKWMSEEE</sequence>